<dbReference type="EMBL" id="BK003789">
    <property type="protein sequence ID" value="DAA02487.1"/>
    <property type="molecule type" value="Genomic_DNA"/>
</dbReference>
<reference evidence="1" key="1">
    <citation type="journal article" date="2003" name="Genome Biol.">
        <title>An integrated gene annotation and transcriptional profiling approach towards the full gene content of the Drosophila genome.</title>
        <authorList>
            <person name="Hild M."/>
            <person name="Beckmann B."/>
            <person name="Haas S.A."/>
            <person name="Koch B."/>
            <person name="Solovyev V."/>
            <person name="Busold C."/>
            <person name="Fellenberg K."/>
            <person name="Boutros M."/>
            <person name="Vingron M."/>
            <person name="Sauer F."/>
            <person name="Hoheisel J.D."/>
            <person name="Paro R."/>
        </authorList>
    </citation>
    <scope>NUCLEOTIDE SEQUENCE</scope>
</reference>
<gene>
    <name evidence="1" type="ORF">HDC06252</name>
</gene>
<name>Q6IGH7_DROME</name>
<proteinExistence type="predicted"/>
<dbReference type="AlphaFoldDB" id="Q6IGH7"/>
<sequence>MPGYEDAGPLPPTSGVCLSLKSQPEDRQRCHRCQQWEARNNRACNPAQTLAAVNKDLPRSFNAFVRRPCCQTRKIQHDQVPKAWSADTGQWTRDYGRQLEWKWMQWMPKSLGSPSTS</sequence>
<accession>Q6IGH7</accession>
<protein>
    <submittedName>
        <fullName evidence="1">HDC06252</fullName>
    </submittedName>
</protein>
<evidence type="ECO:0000313" key="1">
    <source>
        <dbReference type="EMBL" id="DAA02487.1"/>
    </source>
</evidence>
<organism evidence="1">
    <name type="scientific">Drosophila melanogaster</name>
    <name type="common">Fruit fly</name>
    <dbReference type="NCBI Taxonomy" id="7227"/>
    <lineage>
        <taxon>Eukaryota</taxon>
        <taxon>Metazoa</taxon>
        <taxon>Ecdysozoa</taxon>
        <taxon>Arthropoda</taxon>
        <taxon>Hexapoda</taxon>
        <taxon>Insecta</taxon>
        <taxon>Pterygota</taxon>
        <taxon>Neoptera</taxon>
        <taxon>Endopterygota</taxon>
        <taxon>Diptera</taxon>
        <taxon>Brachycera</taxon>
        <taxon>Muscomorpha</taxon>
        <taxon>Ephydroidea</taxon>
        <taxon>Drosophilidae</taxon>
        <taxon>Drosophila</taxon>
        <taxon>Sophophora</taxon>
    </lineage>
</organism>